<dbReference type="AlphaFoldDB" id="A0AAW7THV3"/>
<organism evidence="2 3">
    <name type="scientific">Anoxybacillus gonensis</name>
    <dbReference type="NCBI Taxonomy" id="198467"/>
    <lineage>
        <taxon>Bacteria</taxon>
        <taxon>Bacillati</taxon>
        <taxon>Bacillota</taxon>
        <taxon>Bacilli</taxon>
        <taxon>Bacillales</taxon>
        <taxon>Anoxybacillaceae</taxon>
        <taxon>Anoxybacillus</taxon>
    </lineage>
</organism>
<reference evidence="2" key="1">
    <citation type="submission" date="2022-05" db="EMBL/GenBank/DDBJ databases">
        <title>Genome-based reclassification of Anoxybacillus salavatliensis Cihan et al. as a later heterotypic synonym of Anoxybacillus gonensis Belduz et al. 2003.</title>
        <authorList>
            <person name="Inan Bektas K."/>
            <person name="Guler H.I."/>
            <person name="Belduz A.O."/>
            <person name="Canakci S."/>
        </authorList>
    </citation>
    <scope>NUCLEOTIDE SEQUENCE</scope>
    <source>
        <strain evidence="2">NCIMB 13933</strain>
    </source>
</reference>
<gene>
    <name evidence="2" type="ORF">NBU54_14075</name>
</gene>
<evidence type="ECO:0000256" key="1">
    <source>
        <dbReference type="SAM" id="Coils"/>
    </source>
</evidence>
<evidence type="ECO:0000313" key="3">
    <source>
        <dbReference type="Proteomes" id="UP001176117"/>
    </source>
</evidence>
<accession>A0AAW7THV3</accession>
<dbReference type="RefSeq" id="WP_035067926.1">
    <property type="nucleotide sequence ID" value="NZ_JAMOGB010000020.1"/>
</dbReference>
<dbReference type="EMBL" id="JAMOGB010000020">
    <property type="protein sequence ID" value="MDO0878789.1"/>
    <property type="molecule type" value="Genomic_DNA"/>
</dbReference>
<feature type="coiled-coil region" evidence="1">
    <location>
        <begin position="50"/>
        <end position="77"/>
    </location>
</feature>
<keyword evidence="3" id="KW-1185">Reference proteome</keyword>
<keyword evidence="1" id="KW-0175">Coiled coil</keyword>
<comment type="caution">
    <text evidence="2">The sequence shown here is derived from an EMBL/GenBank/DDBJ whole genome shotgun (WGS) entry which is preliminary data.</text>
</comment>
<protein>
    <submittedName>
        <fullName evidence="2">Uncharacterized protein</fullName>
    </submittedName>
</protein>
<proteinExistence type="predicted"/>
<name>A0AAW7THV3_9BACL</name>
<dbReference type="Proteomes" id="UP001176117">
    <property type="component" value="Unassembled WGS sequence"/>
</dbReference>
<evidence type="ECO:0000313" key="2">
    <source>
        <dbReference type="EMBL" id="MDO0878789.1"/>
    </source>
</evidence>
<sequence>MHRVSLDYALEFGAACYDAGMVEVIREIAVQELATGGATILQSRFTNQLLKIVEEKYHKLENTLNRHERQMLKEFEEAFQEASAADAHDHYIAGFISGYRYLKNYITFHTDFKGAYDNE</sequence>